<dbReference type="Pfam" id="PF16363">
    <property type="entry name" value="GDP_Man_Dehyd"/>
    <property type="match status" value="1"/>
</dbReference>
<dbReference type="Gene3D" id="3.40.50.720">
    <property type="entry name" value="NAD(P)-binding Rossmann-like Domain"/>
    <property type="match status" value="1"/>
</dbReference>
<comment type="caution">
    <text evidence="2">The sequence shown here is derived from an EMBL/GenBank/DDBJ whole genome shotgun (WGS) entry which is preliminary data.</text>
</comment>
<reference evidence="2" key="1">
    <citation type="submission" date="2019-03" db="EMBL/GenBank/DDBJ databases">
        <title>Single cell metagenomics reveals metabolic interactions within the superorganism composed of flagellate Streblomastix strix and complex community of Bacteroidetes bacteria on its surface.</title>
        <authorList>
            <person name="Treitli S.C."/>
            <person name="Kolisko M."/>
            <person name="Husnik F."/>
            <person name="Keeling P."/>
            <person name="Hampl V."/>
        </authorList>
    </citation>
    <scope>NUCLEOTIDE SEQUENCE</scope>
    <source>
        <strain evidence="2">STM</strain>
    </source>
</reference>
<accession>A0A5J4P7S7</accession>
<protein>
    <submittedName>
        <fullName evidence="2">dTDP-glucose 4 6-dehydratase 2</fullName>
        <ecNumber evidence="2">4.2.1.46</ecNumber>
    </submittedName>
</protein>
<dbReference type="AlphaFoldDB" id="A0A5J4P7S7"/>
<feature type="non-terminal residue" evidence="2">
    <location>
        <position position="1"/>
    </location>
</feature>
<dbReference type="Gene3D" id="3.90.25.10">
    <property type="entry name" value="UDP-galactose 4-epimerase, domain 1"/>
    <property type="match status" value="1"/>
</dbReference>
<dbReference type="GO" id="GO:0008460">
    <property type="term" value="F:dTDP-glucose 4,6-dehydratase activity"/>
    <property type="evidence" value="ECO:0007669"/>
    <property type="project" value="UniProtKB-EC"/>
</dbReference>
<evidence type="ECO:0000313" key="2">
    <source>
        <dbReference type="EMBL" id="KAA6305466.1"/>
    </source>
</evidence>
<sequence>CKAIDLVVCRGKAGEIYNVGGHNEKTNLEIVKLTIATIHRLMAEKPECRNVLKRKDKNTAGEISIDWINDDLITFVKDRLGHDRRYAIDPAKIIKDLGWYPETTFETGIIKTIEWYLNNQSWVEDITGGDYQKYYEQMYNGR</sequence>
<organism evidence="2">
    <name type="scientific">termite gut metagenome</name>
    <dbReference type="NCBI Taxonomy" id="433724"/>
    <lineage>
        <taxon>unclassified sequences</taxon>
        <taxon>metagenomes</taxon>
        <taxon>organismal metagenomes</taxon>
    </lineage>
</organism>
<name>A0A5J4P7S7_9ZZZZ</name>
<gene>
    <name evidence="2" type="ORF">EZS27_042881</name>
</gene>
<dbReference type="InterPro" id="IPR016040">
    <property type="entry name" value="NAD(P)-bd_dom"/>
</dbReference>
<evidence type="ECO:0000259" key="1">
    <source>
        <dbReference type="Pfam" id="PF16363"/>
    </source>
</evidence>
<proteinExistence type="predicted"/>
<dbReference type="SUPFAM" id="SSF51735">
    <property type="entry name" value="NAD(P)-binding Rossmann-fold domains"/>
    <property type="match status" value="1"/>
</dbReference>
<dbReference type="EMBL" id="SNRY01010677">
    <property type="protein sequence ID" value="KAA6305466.1"/>
    <property type="molecule type" value="Genomic_DNA"/>
</dbReference>
<feature type="domain" description="NAD(P)-binding" evidence="1">
    <location>
        <begin position="3"/>
        <end position="111"/>
    </location>
</feature>
<keyword evidence="2" id="KW-0456">Lyase</keyword>
<dbReference type="PANTHER" id="PTHR43000">
    <property type="entry name" value="DTDP-D-GLUCOSE 4,6-DEHYDRATASE-RELATED"/>
    <property type="match status" value="1"/>
</dbReference>
<dbReference type="EC" id="4.2.1.46" evidence="2"/>
<dbReference type="InterPro" id="IPR036291">
    <property type="entry name" value="NAD(P)-bd_dom_sf"/>
</dbReference>